<reference evidence="2" key="1">
    <citation type="journal article" date="2014" name="Int. J. Syst. Evol. Microbiol.">
        <title>Complete genome sequence of Corynebacterium casei LMG S-19264T (=DSM 44701T), isolated from a smear-ripened cheese.</title>
        <authorList>
            <consortium name="US DOE Joint Genome Institute (JGI-PGF)"/>
            <person name="Walter F."/>
            <person name="Albersmeier A."/>
            <person name="Kalinowski J."/>
            <person name="Ruckert C."/>
        </authorList>
    </citation>
    <scope>NUCLEOTIDE SEQUENCE</scope>
    <source>
        <strain evidence="2">JCM 31311</strain>
    </source>
</reference>
<keyword evidence="3" id="KW-1185">Reference proteome</keyword>
<accession>A0A918CMF2</accession>
<dbReference type="RefSeq" id="WP_189092779.1">
    <property type="nucleotide sequence ID" value="NZ_BMQL01000045.1"/>
</dbReference>
<evidence type="ECO:0000313" key="2">
    <source>
        <dbReference type="EMBL" id="GGR29010.1"/>
    </source>
</evidence>
<evidence type="ECO:0000256" key="1">
    <source>
        <dbReference type="SAM" id="Phobius"/>
    </source>
</evidence>
<proteinExistence type="predicted"/>
<organism evidence="2 3">
    <name type="scientific">Deinococcus ruber</name>
    <dbReference type="NCBI Taxonomy" id="1848197"/>
    <lineage>
        <taxon>Bacteria</taxon>
        <taxon>Thermotogati</taxon>
        <taxon>Deinococcota</taxon>
        <taxon>Deinococci</taxon>
        <taxon>Deinococcales</taxon>
        <taxon>Deinococcaceae</taxon>
        <taxon>Deinococcus</taxon>
    </lineage>
</organism>
<keyword evidence="1" id="KW-1133">Transmembrane helix</keyword>
<evidence type="ECO:0000313" key="3">
    <source>
        <dbReference type="Proteomes" id="UP000603865"/>
    </source>
</evidence>
<protein>
    <submittedName>
        <fullName evidence="2">Uncharacterized protein</fullName>
    </submittedName>
</protein>
<keyword evidence="1" id="KW-0472">Membrane</keyword>
<dbReference type="Proteomes" id="UP000603865">
    <property type="component" value="Unassembled WGS sequence"/>
</dbReference>
<keyword evidence="1" id="KW-0812">Transmembrane</keyword>
<gene>
    <name evidence="2" type="ORF">GCM10008957_45150</name>
</gene>
<reference evidence="2" key="2">
    <citation type="submission" date="2020-09" db="EMBL/GenBank/DDBJ databases">
        <authorList>
            <person name="Sun Q."/>
            <person name="Ohkuma M."/>
        </authorList>
    </citation>
    <scope>NUCLEOTIDE SEQUENCE</scope>
    <source>
        <strain evidence="2">JCM 31311</strain>
    </source>
</reference>
<feature type="transmembrane region" description="Helical" evidence="1">
    <location>
        <begin position="55"/>
        <end position="75"/>
    </location>
</feature>
<dbReference type="AlphaFoldDB" id="A0A918CMF2"/>
<feature type="transmembrane region" description="Helical" evidence="1">
    <location>
        <begin position="87"/>
        <end position="108"/>
    </location>
</feature>
<name>A0A918CMF2_9DEIO</name>
<dbReference type="EMBL" id="BMQL01000045">
    <property type="protein sequence ID" value="GGR29010.1"/>
    <property type="molecule type" value="Genomic_DNA"/>
</dbReference>
<comment type="caution">
    <text evidence="2">The sequence shown here is derived from an EMBL/GenBank/DDBJ whole genome shotgun (WGS) entry which is preliminary data.</text>
</comment>
<sequence>MTDPALDSSALQAPATVRAPRPALGFLRQTLLPLLLGAGSGWLLVSSAAGTKYLITAALFALTLALEPLLGAGPADRAGRRRRNRGVVFVVAALVIYGAVWLLLLLAMRTLVG</sequence>